<dbReference type="EMBL" id="JAHQCS010000150">
    <property type="protein sequence ID" value="MBU9713713.1"/>
    <property type="molecule type" value="Genomic_DNA"/>
</dbReference>
<keyword evidence="1 3" id="KW-0378">Hydrolase</keyword>
<reference evidence="3 4" key="1">
    <citation type="submission" date="2021-06" db="EMBL/GenBank/DDBJ databases">
        <title>Bacillus sp. RD4P76, an endophyte from a halophyte.</title>
        <authorList>
            <person name="Sun J.-Q."/>
        </authorList>
    </citation>
    <scope>NUCLEOTIDE SEQUENCE [LARGE SCALE GENOMIC DNA]</scope>
    <source>
        <strain evidence="3 4">CGMCC 1.15917</strain>
    </source>
</reference>
<dbReference type="PANTHER" id="PTHR30404">
    <property type="entry name" value="N-ACETYLMURAMOYL-L-ALANINE AMIDASE"/>
    <property type="match status" value="1"/>
</dbReference>
<organism evidence="3 4">
    <name type="scientific">Evansella tamaricis</name>
    <dbReference type="NCBI Taxonomy" id="2069301"/>
    <lineage>
        <taxon>Bacteria</taxon>
        <taxon>Bacillati</taxon>
        <taxon>Bacillota</taxon>
        <taxon>Bacilli</taxon>
        <taxon>Bacillales</taxon>
        <taxon>Bacillaceae</taxon>
        <taxon>Evansella</taxon>
    </lineage>
</organism>
<dbReference type="Proteomes" id="UP000784880">
    <property type="component" value="Unassembled WGS sequence"/>
</dbReference>
<proteinExistence type="predicted"/>
<evidence type="ECO:0000256" key="1">
    <source>
        <dbReference type="ARBA" id="ARBA00022801"/>
    </source>
</evidence>
<dbReference type="GO" id="GO:0008745">
    <property type="term" value="F:N-acetylmuramoyl-L-alanine amidase activity"/>
    <property type="evidence" value="ECO:0007669"/>
    <property type="project" value="UniProtKB-EC"/>
</dbReference>
<comment type="caution">
    <text evidence="3">The sequence shown here is derived from an EMBL/GenBank/DDBJ whole genome shotgun (WGS) entry which is preliminary data.</text>
</comment>
<dbReference type="InterPro" id="IPR050695">
    <property type="entry name" value="N-acetylmuramoyl_amidase_3"/>
</dbReference>
<dbReference type="CDD" id="cd02696">
    <property type="entry name" value="MurNAc-LAA"/>
    <property type="match status" value="1"/>
</dbReference>
<dbReference type="Pfam" id="PF01471">
    <property type="entry name" value="PG_binding_1"/>
    <property type="match status" value="3"/>
</dbReference>
<evidence type="ECO:0000313" key="3">
    <source>
        <dbReference type="EMBL" id="MBU9713713.1"/>
    </source>
</evidence>
<dbReference type="InterPro" id="IPR002508">
    <property type="entry name" value="MurNAc-LAA_cat"/>
</dbReference>
<protein>
    <submittedName>
        <fullName evidence="3">N-acetylmuramoyl-L-alanine amidase</fullName>
        <ecNumber evidence="3">3.5.1.28</ecNumber>
    </submittedName>
</protein>
<dbReference type="PANTHER" id="PTHR30404:SF0">
    <property type="entry name" value="N-ACETYLMURAMOYL-L-ALANINE AMIDASE AMIC"/>
    <property type="match status" value="1"/>
</dbReference>
<dbReference type="Pfam" id="PF01520">
    <property type="entry name" value="Amidase_3"/>
    <property type="match status" value="1"/>
</dbReference>
<dbReference type="EC" id="3.5.1.28" evidence="3"/>
<accession>A0ABS6JJ96</accession>
<sequence>EVFNSPLQFDKRHEDLLEIKRILNANGYGGITVTDYFGSFTERRVKEFQNDFGLPISGIIDDTTLVKIFTLKNTTKHFQLGDRHPEIITLKINLDRLGFGGILLTDYFGDFTTTRIKQFQRHYGLNVNGKADIVTLAKIDEILDSPFQLGRHHEDLIHIKRKLNKLGYSGISVTSYFGSFTERRVMEFQSENSLPISGIIDEITLNKINSAIVGPLSRKTIVLDAGHGGSDPGAIANGMRESDLVLDISLRTKALLEAQGATVIMTRTRDVYLTLAERAAIGNNSNADIFISVHANAFNGTANGTETFWNNRYAGQNSSKLAHSLQNAVVRKMGTTHRRVAQESFHVIRETRIPSALLEVGFMDHSGDAAKLKQNSYRQRAAEGILDGVLNYFK</sequence>
<keyword evidence="4" id="KW-1185">Reference proteome</keyword>
<name>A0ABS6JJ96_9BACI</name>
<dbReference type="InterPro" id="IPR002477">
    <property type="entry name" value="Peptidoglycan-bd-like"/>
</dbReference>
<dbReference type="SMART" id="SM00646">
    <property type="entry name" value="Ami_3"/>
    <property type="match status" value="1"/>
</dbReference>
<gene>
    <name evidence="3" type="ORF">KS419_18455</name>
</gene>
<dbReference type="RefSeq" id="WP_217067864.1">
    <property type="nucleotide sequence ID" value="NZ_JAHQCS010000150.1"/>
</dbReference>
<feature type="domain" description="MurNAc-LAA" evidence="2">
    <location>
        <begin position="279"/>
        <end position="390"/>
    </location>
</feature>
<evidence type="ECO:0000313" key="4">
    <source>
        <dbReference type="Proteomes" id="UP000784880"/>
    </source>
</evidence>
<feature type="non-terminal residue" evidence="3">
    <location>
        <position position="1"/>
    </location>
</feature>
<evidence type="ECO:0000259" key="2">
    <source>
        <dbReference type="SMART" id="SM00646"/>
    </source>
</evidence>